<dbReference type="InterPro" id="IPR050090">
    <property type="entry name" value="Tyrosine_recombinase_XerCD"/>
</dbReference>
<evidence type="ECO:0000256" key="1">
    <source>
        <dbReference type="ARBA" id="ARBA00008857"/>
    </source>
</evidence>
<dbReference type="SUPFAM" id="SSF56349">
    <property type="entry name" value="DNA breaking-rejoining enzymes"/>
    <property type="match status" value="1"/>
</dbReference>
<dbReference type="InterPro" id="IPR002104">
    <property type="entry name" value="Integrase_catalytic"/>
</dbReference>
<name>A0ABX3B5E4_9VIBR</name>
<gene>
    <name evidence="7" type="ORF">A163_06630</name>
</gene>
<reference evidence="7 8" key="1">
    <citation type="journal article" date="2012" name="Science">
        <title>Ecological populations of bacteria act as socially cohesive units of antibiotic production and resistance.</title>
        <authorList>
            <person name="Cordero O.X."/>
            <person name="Wildschutte H."/>
            <person name="Kirkup B."/>
            <person name="Proehl S."/>
            <person name="Ngo L."/>
            <person name="Hussain F."/>
            <person name="Le Roux F."/>
            <person name="Mincer T."/>
            <person name="Polz M.F."/>
        </authorList>
    </citation>
    <scope>NUCLEOTIDE SEQUENCE [LARGE SCALE GENOMIC DNA]</scope>
    <source>
        <strain evidence="7 8">1F-267</strain>
    </source>
</reference>
<dbReference type="InterPro" id="IPR013762">
    <property type="entry name" value="Integrase-like_cat_sf"/>
</dbReference>
<dbReference type="PANTHER" id="PTHR30349">
    <property type="entry name" value="PHAGE INTEGRASE-RELATED"/>
    <property type="match status" value="1"/>
</dbReference>
<keyword evidence="3" id="KW-0238">DNA-binding</keyword>
<evidence type="ECO:0000259" key="6">
    <source>
        <dbReference type="PROSITE" id="PS51898"/>
    </source>
</evidence>
<keyword evidence="4" id="KW-0233">DNA recombination</keyword>
<keyword evidence="8" id="KW-1185">Reference proteome</keyword>
<feature type="compositionally biased region" description="Basic and acidic residues" evidence="5">
    <location>
        <begin position="353"/>
        <end position="366"/>
    </location>
</feature>
<feature type="domain" description="Tyr recombinase" evidence="6">
    <location>
        <begin position="363"/>
        <end position="566"/>
    </location>
</feature>
<sequence>MQQVLWERLELLDKHGFDDRRQVSGSSAIAFKLPPLDDTYMSEYLQATKRQTLSKLTTYIQLLERTPNLLRAQKQRIALRKDDSSIPSIDVIESIWQRDASPLQVADDIASLYDFPSKLDTLHCREDKKNICIAMCQFTRDFQQCLDSLNLGGAKSVLKAIQEYESGTSQPWPDDFSIDDCWSSQEPVPEKLDQPIQSEERVEVQIQPSVKSKVVVDIETVIEGYQLEKTNLNKGQKEAKAVLTSCRLVHELLGSPDMSNVSRDDVNRIIPQLKLFPKNARGTANKKHFDGLSADEIIDKNKDLGLPVRKEDQALRDIERASTLYRWAALHQKIEYNPFEGLSKSKSKTKKGRTPDNIHGDKDKKDPFTVEDLKEIFSHPVYTKGKLGRNTRQNIRLSYQYWIMLIVMVTGARPNEICQLRVKDVREIDEVLCFVIQEEDDDQSIKNDSAARYIPVPDVLFKLGFQVYIDSVSSGRMLFPDLTYTESSGYYGKVEDWFDNHFSTPMKLKEQNKSLYSLRHSFIFDYQKRGKNCMALKQLVGHKNGNITDDTYGGRISHRQLKDKIEEYDVSEILKGVLPFELGSY</sequence>
<evidence type="ECO:0000256" key="3">
    <source>
        <dbReference type="ARBA" id="ARBA00023125"/>
    </source>
</evidence>
<dbReference type="PROSITE" id="PS51898">
    <property type="entry name" value="TYR_RECOMBINASE"/>
    <property type="match status" value="1"/>
</dbReference>
<evidence type="ECO:0000313" key="7">
    <source>
        <dbReference type="EMBL" id="OEF47689.1"/>
    </source>
</evidence>
<dbReference type="CDD" id="cd01184">
    <property type="entry name" value="INT_C_like_1"/>
    <property type="match status" value="1"/>
</dbReference>
<comment type="caution">
    <text evidence="7">The sequence shown here is derived from an EMBL/GenBank/DDBJ whole genome shotgun (WGS) entry which is preliminary data.</text>
</comment>
<dbReference type="Gene3D" id="1.10.443.10">
    <property type="entry name" value="Intergrase catalytic core"/>
    <property type="match status" value="1"/>
</dbReference>
<keyword evidence="2" id="KW-0229">DNA integration</keyword>
<evidence type="ECO:0000256" key="4">
    <source>
        <dbReference type="ARBA" id="ARBA00023172"/>
    </source>
</evidence>
<evidence type="ECO:0000256" key="2">
    <source>
        <dbReference type="ARBA" id="ARBA00022908"/>
    </source>
</evidence>
<dbReference type="Pfam" id="PF00589">
    <property type="entry name" value="Phage_integrase"/>
    <property type="match status" value="1"/>
</dbReference>
<dbReference type="EMBL" id="AJZO02000193">
    <property type="protein sequence ID" value="OEF47689.1"/>
    <property type="molecule type" value="Genomic_DNA"/>
</dbReference>
<evidence type="ECO:0000256" key="5">
    <source>
        <dbReference type="SAM" id="MobiDB-lite"/>
    </source>
</evidence>
<proteinExistence type="inferred from homology"/>
<comment type="similarity">
    <text evidence="1">Belongs to the 'phage' integrase family.</text>
</comment>
<dbReference type="InterPro" id="IPR011010">
    <property type="entry name" value="DNA_brk_join_enz"/>
</dbReference>
<dbReference type="Proteomes" id="UP000094638">
    <property type="component" value="Unassembled WGS sequence"/>
</dbReference>
<organism evidence="7 8">
    <name type="scientific">Vibrio tasmaniensis 1F-267</name>
    <dbReference type="NCBI Taxonomy" id="1191324"/>
    <lineage>
        <taxon>Bacteria</taxon>
        <taxon>Pseudomonadati</taxon>
        <taxon>Pseudomonadota</taxon>
        <taxon>Gammaproteobacteria</taxon>
        <taxon>Vibrionales</taxon>
        <taxon>Vibrionaceae</taxon>
        <taxon>Vibrio</taxon>
    </lineage>
</organism>
<feature type="region of interest" description="Disordered" evidence="5">
    <location>
        <begin position="342"/>
        <end position="366"/>
    </location>
</feature>
<dbReference type="PANTHER" id="PTHR30349:SF41">
    <property type="entry name" value="INTEGRASE_RECOMBINASE PROTEIN MJ0367-RELATED"/>
    <property type="match status" value="1"/>
</dbReference>
<evidence type="ECO:0000313" key="8">
    <source>
        <dbReference type="Proteomes" id="UP000094638"/>
    </source>
</evidence>
<accession>A0ABX3B5E4</accession>
<protein>
    <recommendedName>
        <fullName evidence="6">Tyr recombinase domain-containing protein</fullName>
    </recommendedName>
</protein>